<dbReference type="RefSeq" id="WP_087146576.1">
    <property type="nucleotide sequence ID" value="NZ_FUKJ01000144.1"/>
</dbReference>
<protein>
    <submittedName>
        <fullName evidence="2">FeS assembly SUF system protein SufT</fullName>
    </submittedName>
</protein>
<accession>A0A1R4H5K1</accession>
<dbReference type="Proteomes" id="UP000195442">
    <property type="component" value="Unassembled WGS sequence"/>
</dbReference>
<dbReference type="PANTHER" id="PTHR42831:SF1">
    <property type="entry name" value="FE-S PROTEIN MATURATION AUXILIARY FACTOR YITW"/>
    <property type="match status" value="1"/>
</dbReference>
<dbReference type="InterPro" id="IPR034904">
    <property type="entry name" value="FSCA_dom_sf"/>
</dbReference>
<dbReference type="EMBL" id="FUKJ01000144">
    <property type="protein sequence ID" value="SJM91524.1"/>
    <property type="molecule type" value="Genomic_DNA"/>
</dbReference>
<evidence type="ECO:0000313" key="2">
    <source>
        <dbReference type="EMBL" id="SJM91524.1"/>
    </source>
</evidence>
<proteinExistence type="predicted"/>
<dbReference type="OrthoDB" id="9805360at2"/>
<gene>
    <name evidence="2" type="primary">sufT</name>
    <name evidence="2" type="ORF">CRENPOLYSF2_2280019</name>
</gene>
<reference evidence="3" key="1">
    <citation type="submission" date="2017-02" db="EMBL/GenBank/DDBJ databases">
        <authorList>
            <person name="Daims H."/>
        </authorList>
    </citation>
    <scope>NUCLEOTIDE SEQUENCE [LARGE SCALE GENOMIC DNA]</scope>
</reference>
<dbReference type="NCBIfam" id="TIGR03406">
    <property type="entry name" value="FeS_long_SufT"/>
    <property type="match status" value="1"/>
</dbReference>
<dbReference type="InterPro" id="IPR052339">
    <property type="entry name" value="Fe-S_Maturation_MIP18"/>
</dbReference>
<dbReference type="AlphaFoldDB" id="A0A1R4H5K1"/>
<feature type="domain" description="MIP18 family-like" evidence="1">
    <location>
        <begin position="83"/>
        <end position="161"/>
    </location>
</feature>
<keyword evidence="3" id="KW-1185">Reference proteome</keyword>
<dbReference type="Pfam" id="PF01883">
    <property type="entry name" value="FeS_assembly_P"/>
    <property type="match status" value="1"/>
</dbReference>
<name>A0A1R4H5K1_9GAMM</name>
<dbReference type="Gene3D" id="3.30.300.130">
    <property type="entry name" value="Fe-S cluster assembly (FSCA)"/>
    <property type="match status" value="1"/>
</dbReference>
<dbReference type="PANTHER" id="PTHR42831">
    <property type="entry name" value="FE-S PROTEIN MATURATION AUXILIARY FACTOR YITW"/>
    <property type="match status" value="1"/>
</dbReference>
<dbReference type="InterPro" id="IPR017776">
    <property type="entry name" value="FeS_assembly_SufT_put"/>
</dbReference>
<dbReference type="SUPFAM" id="SSF117916">
    <property type="entry name" value="Fe-S cluster assembly (FSCA) domain-like"/>
    <property type="match status" value="1"/>
</dbReference>
<organism evidence="2 3">
    <name type="scientific">Crenothrix polyspora</name>
    <dbReference type="NCBI Taxonomy" id="360316"/>
    <lineage>
        <taxon>Bacteria</taxon>
        <taxon>Pseudomonadati</taxon>
        <taxon>Pseudomonadota</taxon>
        <taxon>Gammaproteobacteria</taxon>
        <taxon>Methylococcales</taxon>
        <taxon>Crenotrichaceae</taxon>
        <taxon>Crenothrix</taxon>
    </lineage>
</organism>
<sequence length="184" mass="20155">MAEREDVVLTRDVSAITVPDGDATTLTQGSIVTIHQALGNNYTVVTEYGHMVRIASEDADALGKEPHQLHTLVTETDPEAVEQNCWEVMKTIYDPEIPVNIVDLGLVYYCNVRPSETHTNENDVHVIMTLTAPGCGMGPVIQGDVEKSIRALPGVGKVEVEVVLDPPWSREMMSEVAQLQLGLY</sequence>
<evidence type="ECO:0000259" key="1">
    <source>
        <dbReference type="Pfam" id="PF01883"/>
    </source>
</evidence>
<evidence type="ECO:0000313" key="3">
    <source>
        <dbReference type="Proteomes" id="UP000195442"/>
    </source>
</evidence>
<dbReference type="InterPro" id="IPR002744">
    <property type="entry name" value="MIP18-like"/>
</dbReference>